<dbReference type="EMBL" id="GL732532">
    <property type="protein sequence ID" value="EFX85677.1"/>
    <property type="molecule type" value="Genomic_DNA"/>
</dbReference>
<dbReference type="PANTHER" id="PTHR23148">
    <property type="entry name" value="SERINE/ARGININE REGULATED NUCLEAR MATRIX PROTEIN"/>
    <property type="match status" value="1"/>
</dbReference>
<dbReference type="PhylomeDB" id="E9G587"/>
<dbReference type="HOGENOM" id="CLU_191885_0_0_1"/>
<dbReference type="PANTHER" id="PTHR23148:SF0">
    <property type="entry name" value="SERINE_ARGININE REPETITIVE MATRIX PROTEIN 1"/>
    <property type="match status" value="1"/>
</dbReference>
<dbReference type="Proteomes" id="UP000000305">
    <property type="component" value="Unassembled WGS sequence"/>
</dbReference>
<organism evidence="3 4">
    <name type="scientific">Daphnia pulex</name>
    <name type="common">Water flea</name>
    <dbReference type="NCBI Taxonomy" id="6669"/>
    <lineage>
        <taxon>Eukaryota</taxon>
        <taxon>Metazoa</taxon>
        <taxon>Ecdysozoa</taxon>
        <taxon>Arthropoda</taxon>
        <taxon>Crustacea</taxon>
        <taxon>Branchiopoda</taxon>
        <taxon>Diplostraca</taxon>
        <taxon>Cladocera</taxon>
        <taxon>Anomopoda</taxon>
        <taxon>Daphniidae</taxon>
        <taxon>Daphnia</taxon>
    </lineage>
</organism>
<dbReference type="STRING" id="6669.E9G587"/>
<dbReference type="OrthoDB" id="163257at2759"/>
<feature type="domain" description="PWI" evidence="2">
    <location>
        <begin position="28"/>
        <end position="88"/>
    </location>
</feature>
<reference evidence="3 4" key="1">
    <citation type="journal article" date="2011" name="Science">
        <title>The ecoresponsive genome of Daphnia pulex.</title>
        <authorList>
            <person name="Colbourne J.K."/>
            <person name="Pfrender M.E."/>
            <person name="Gilbert D."/>
            <person name="Thomas W.K."/>
            <person name="Tucker A."/>
            <person name="Oakley T.H."/>
            <person name="Tokishita S."/>
            <person name="Aerts A."/>
            <person name="Arnold G.J."/>
            <person name="Basu M.K."/>
            <person name="Bauer D.J."/>
            <person name="Caceres C.E."/>
            <person name="Carmel L."/>
            <person name="Casola C."/>
            <person name="Choi J.H."/>
            <person name="Detter J.C."/>
            <person name="Dong Q."/>
            <person name="Dusheyko S."/>
            <person name="Eads B.D."/>
            <person name="Frohlich T."/>
            <person name="Geiler-Samerotte K.A."/>
            <person name="Gerlach D."/>
            <person name="Hatcher P."/>
            <person name="Jogdeo S."/>
            <person name="Krijgsveld J."/>
            <person name="Kriventseva E.V."/>
            <person name="Kultz D."/>
            <person name="Laforsch C."/>
            <person name="Lindquist E."/>
            <person name="Lopez J."/>
            <person name="Manak J.R."/>
            <person name="Muller J."/>
            <person name="Pangilinan J."/>
            <person name="Patwardhan R.P."/>
            <person name="Pitluck S."/>
            <person name="Pritham E.J."/>
            <person name="Rechtsteiner A."/>
            <person name="Rho M."/>
            <person name="Rogozin I.B."/>
            <person name="Sakarya O."/>
            <person name="Salamov A."/>
            <person name="Schaack S."/>
            <person name="Shapiro H."/>
            <person name="Shiga Y."/>
            <person name="Skalitzky C."/>
            <person name="Smith Z."/>
            <person name="Souvorov A."/>
            <person name="Sung W."/>
            <person name="Tang Z."/>
            <person name="Tsuchiya D."/>
            <person name="Tu H."/>
            <person name="Vos H."/>
            <person name="Wang M."/>
            <person name="Wolf Y.I."/>
            <person name="Yamagata H."/>
            <person name="Yamada T."/>
            <person name="Ye Y."/>
            <person name="Shaw J.R."/>
            <person name="Andrews J."/>
            <person name="Crease T.J."/>
            <person name="Tang H."/>
            <person name="Lucas S.M."/>
            <person name="Robertson H.M."/>
            <person name="Bork P."/>
            <person name="Koonin E.V."/>
            <person name="Zdobnov E.M."/>
            <person name="Grigoriev I.V."/>
            <person name="Lynch M."/>
            <person name="Boore J.L."/>
        </authorList>
    </citation>
    <scope>NUCLEOTIDE SEQUENCE [LARGE SCALE GENOMIC DNA]</scope>
</reference>
<dbReference type="InterPro" id="IPR052225">
    <property type="entry name" value="Ser/Arg_repetitive_matrix"/>
</dbReference>
<dbReference type="InterPro" id="IPR036483">
    <property type="entry name" value="PWI_dom_sf"/>
</dbReference>
<dbReference type="AlphaFoldDB" id="E9G587"/>
<dbReference type="PROSITE" id="PS51025">
    <property type="entry name" value="PWI"/>
    <property type="match status" value="1"/>
</dbReference>
<keyword evidence="4" id="KW-1185">Reference proteome</keyword>
<gene>
    <name evidence="3" type="ORF">DAPPUDRAFT_313769</name>
</gene>
<sequence length="88" mass="10096">MTDAGFFRGTSTEQDNRFSDKEKKLLKTIKFAENVTKKVDMSKVKLETIKPWITTKITELMGGIEDDVLVEYVFNQLEADKAEIAITY</sequence>
<evidence type="ECO:0000259" key="2">
    <source>
        <dbReference type="PROSITE" id="PS51025"/>
    </source>
</evidence>
<accession>E9G587</accession>
<name>E9G587_DAPPU</name>
<dbReference type="InterPro" id="IPR002483">
    <property type="entry name" value="PWI_dom"/>
</dbReference>
<evidence type="ECO:0000256" key="1">
    <source>
        <dbReference type="ARBA" id="ARBA00022664"/>
    </source>
</evidence>
<proteinExistence type="predicted"/>
<dbReference type="SUPFAM" id="SSF101233">
    <property type="entry name" value="PWI domain"/>
    <property type="match status" value="1"/>
</dbReference>
<dbReference type="InParanoid" id="E9G587"/>
<evidence type="ECO:0000313" key="3">
    <source>
        <dbReference type="EMBL" id="EFX85677.1"/>
    </source>
</evidence>
<dbReference type="KEGG" id="dpx:DAPPUDRAFT_313769"/>
<protein>
    <recommendedName>
        <fullName evidence="2">PWI domain-containing protein</fullName>
    </recommendedName>
</protein>
<evidence type="ECO:0000313" key="4">
    <source>
        <dbReference type="Proteomes" id="UP000000305"/>
    </source>
</evidence>
<dbReference type="eggNOG" id="KOG2146">
    <property type="taxonomic scope" value="Eukaryota"/>
</dbReference>
<dbReference type="Gene3D" id="1.20.1390.10">
    <property type="entry name" value="PWI domain"/>
    <property type="match status" value="1"/>
</dbReference>
<dbReference type="GO" id="GO:0006397">
    <property type="term" value="P:mRNA processing"/>
    <property type="evidence" value="ECO:0007669"/>
    <property type="project" value="UniProtKB-KW"/>
</dbReference>
<dbReference type="Pfam" id="PF01480">
    <property type="entry name" value="PWI"/>
    <property type="match status" value="1"/>
</dbReference>
<dbReference type="OMA" id="FRIRNCI"/>
<keyword evidence="1" id="KW-0507">mRNA processing</keyword>